<dbReference type="AlphaFoldDB" id="A0A1H3ELI6"/>
<dbReference type="EMBL" id="FNOV01000003">
    <property type="protein sequence ID" value="SDX79653.1"/>
    <property type="molecule type" value="Genomic_DNA"/>
</dbReference>
<accession>A0A1H3ELI6</accession>
<keyword evidence="1" id="KW-1133">Transmembrane helix</keyword>
<proteinExistence type="predicted"/>
<keyword evidence="3" id="KW-1185">Reference proteome</keyword>
<evidence type="ECO:0000313" key="3">
    <source>
        <dbReference type="Proteomes" id="UP000199249"/>
    </source>
</evidence>
<protein>
    <recommendedName>
        <fullName evidence="4">DUF2975 domain-containing protein</fullName>
    </recommendedName>
</protein>
<feature type="transmembrane region" description="Helical" evidence="1">
    <location>
        <begin position="133"/>
        <end position="154"/>
    </location>
</feature>
<dbReference type="Proteomes" id="UP000199249">
    <property type="component" value="Unassembled WGS sequence"/>
</dbReference>
<organism evidence="2 3">
    <name type="scientific">Hymenobacter psychrophilus</name>
    <dbReference type="NCBI Taxonomy" id="651662"/>
    <lineage>
        <taxon>Bacteria</taxon>
        <taxon>Pseudomonadati</taxon>
        <taxon>Bacteroidota</taxon>
        <taxon>Cytophagia</taxon>
        <taxon>Cytophagales</taxon>
        <taxon>Hymenobacteraceae</taxon>
        <taxon>Hymenobacter</taxon>
    </lineage>
</organism>
<feature type="transmembrane region" description="Helical" evidence="1">
    <location>
        <begin position="182"/>
        <end position="198"/>
    </location>
</feature>
<gene>
    <name evidence="2" type="ORF">SAMN04488069_103208</name>
</gene>
<name>A0A1H3ELI6_9BACT</name>
<reference evidence="3" key="1">
    <citation type="submission" date="2016-10" db="EMBL/GenBank/DDBJ databases">
        <authorList>
            <person name="Varghese N."/>
            <person name="Submissions S."/>
        </authorList>
    </citation>
    <scope>NUCLEOTIDE SEQUENCE [LARGE SCALE GENOMIC DNA]</scope>
    <source>
        <strain evidence="3">CGMCC 1.8975</strain>
    </source>
</reference>
<evidence type="ECO:0000256" key="1">
    <source>
        <dbReference type="SAM" id="Phobius"/>
    </source>
</evidence>
<keyword evidence="1" id="KW-0472">Membrane</keyword>
<evidence type="ECO:0008006" key="4">
    <source>
        <dbReference type="Google" id="ProtNLM"/>
    </source>
</evidence>
<evidence type="ECO:0000313" key="2">
    <source>
        <dbReference type="EMBL" id="SDX79653.1"/>
    </source>
</evidence>
<dbReference type="STRING" id="651662.SAMN04488069_103208"/>
<sequence>MVKLRLDTRKPHEFFLLGALDRKTKRPATDTYPAKQRTAFDSLSRPRQQTVRMVSPTNAIAPFQLVAETQVHWLQYTEPSPWKRLALYFLGATDYQISLLKFVYYALGSWLLYRMLREATAATPFTAANARRLRYLSLLVIGFFFSHHLAYWLVRECIPLLYAPGMAQPLSHYVLLNTDRDSPGAITIVVLSIIAFIYRRGVELHQEAELTV</sequence>
<keyword evidence="1" id="KW-0812">Transmembrane</keyword>